<evidence type="ECO:0000313" key="19">
    <source>
        <dbReference type="EMBL" id="KAG2217038.1"/>
    </source>
</evidence>
<name>A0A8H7RUW3_9FUNG</name>
<dbReference type="InterPro" id="IPR000873">
    <property type="entry name" value="AMP-dep_synth/lig_dom"/>
</dbReference>
<keyword evidence="10" id="KW-0445">Lipid transport</keyword>
<comment type="catalytic activity">
    <reaction evidence="14">
        <text>a very long-chain fatty acid + ATP + CoA = a very long-chain fatty acyl-CoA + AMP + diphosphate</text>
        <dbReference type="Rhea" id="RHEA:54536"/>
        <dbReference type="ChEBI" id="CHEBI:30616"/>
        <dbReference type="ChEBI" id="CHEBI:33019"/>
        <dbReference type="ChEBI" id="CHEBI:57287"/>
        <dbReference type="ChEBI" id="CHEBI:58950"/>
        <dbReference type="ChEBI" id="CHEBI:138261"/>
        <dbReference type="ChEBI" id="CHEBI:456215"/>
    </reaction>
</comment>
<protein>
    <recommendedName>
        <fullName evidence="16">Very long-chain fatty acid transport protein</fullName>
    </recommendedName>
    <alternativeName>
        <fullName evidence="17">Very-long-chain acyl-CoA synthetase</fullName>
    </alternativeName>
</protein>
<dbReference type="GO" id="GO:0044539">
    <property type="term" value="P:long-chain fatty acid import into cell"/>
    <property type="evidence" value="ECO:0007669"/>
    <property type="project" value="TreeGrafter"/>
</dbReference>
<evidence type="ECO:0000256" key="5">
    <source>
        <dbReference type="ARBA" id="ARBA00022598"/>
    </source>
</evidence>
<keyword evidence="20" id="KW-1185">Reference proteome</keyword>
<dbReference type="OrthoDB" id="288590at2759"/>
<reference evidence="19 20" key="1">
    <citation type="submission" date="2020-12" db="EMBL/GenBank/DDBJ databases">
        <title>Metabolic potential, ecology and presence of endohyphal bacteria is reflected in genomic diversity of Mucoromycotina.</title>
        <authorList>
            <person name="Muszewska A."/>
            <person name="Okrasinska A."/>
            <person name="Steczkiewicz K."/>
            <person name="Drgas O."/>
            <person name="Orlowska M."/>
            <person name="Perlinska-Lenart U."/>
            <person name="Aleksandrzak-Piekarczyk T."/>
            <person name="Szatraj K."/>
            <person name="Zielenkiewicz U."/>
            <person name="Pilsyk S."/>
            <person name="Malc E."/>
            <person name="Mieczkowski P."/>
            <person name="Kruszewska J.S."/>
            <person name="Biernat P."/>
            <person name="Pawlowska J."/>
        </authorList>
    </citation>
    <scope>NUCLEOTIDE SEQUENCE [LARGE SCALE GENOMIC DNA]</scope>
    <source>
        <strain evidence="19 20">CBS 142.35</strain>
    </source>
</reference>
<keyword evidence="9" id="KW-1133">Transmembrane helix</keyword>
<dbReference type="GO" id="GO:0005811">
    <property type="term" value="C:lipid droplet"/>
    <property type="evidence" value="ECO:0007669"/>
    <property type="project" value="TreeGrafter"/>
</dbReference>
<evidence type="ECO:0000256" key="4">
    <source>
        <dbReference type="ARBA" id="ARBA00022475"/>
    </source>
</evidence>
<dbReference type="InterPro" id="IPR045851">
    <property type="entry name" value="AMP-bd_C_sf"/>
</dbReference>
<dbReference type="PROSITE" id="PS00455">
    <property type="entry name" value="AMP_BINDING"/>
    <property type="match status" value="1"/>
</dbReference>
<dbReference type="PANTHER" id="PTHR43107">
    <property type="entry name" value="LONG-CHAIN FATTY ACID TRANSPORT PROTEIN"/>
    <property type="match status" value="1"/>
</dbReference>
<evidence type="ECO:0000256" key="6">
    <source>
        <dbReference type="ARBA" id="ARBA00022692"/>
    </source>
</evidence>
<dbReference type="SUPFAM" id="SSF56801">
    <property type="entry name" value="Acetyl-CoA synthetase-like"/>
    <property type="match status" value="1"/>
</dbReference>
<evidence type="ECO:0000256" key="9">
    <source>
        <dbReference type="ARBA" id="ARBA00022989"/>
    </source>
</evidence>
<evidence type="ECO:0000256" key="11">
    <source>
        <dbReference type="ARBA" id="ARBA00023136"/>
    </source>
</evidence>
<evidence type="ECO:0000256" key="2">
    <source>
        <dbReference type="ARBA" id="ARBA00006432"/>
    </source>
</evidence>
<dbReference type="InterPro" id="IPR042099">
    <property type="entry name" value="ANL_N_sf"/>
</dbReference>
<proteinExistence type="inferred from homology"/>
<dbReference type="FunFam" id="3.40.50.12780:FF:000019">
    <property type="entry name" value="Long-chain fatty acid transporter"/>
    <property type="match status" value="1"/>
</dbReference>
<evidence type="ECO:0000256" key="7">
    <source>
        <dbReference type="ARBA" id="ARBA00022741"/>
    </source>
</evidence>
<evidence type="ECO:0000256" key="10">
    <source>
        <dbReference type="ARBA" id="ARBA00023055"/>
    </source>
</evidence>
<feature type="domain" description="AMP-dependent synthetase/ligase" evidence="18">
    <location>
        <begin position="55"/>
        <end position="375"/>
    </location>
</feature>
<comment type="subcellular location">
    <subcellularLocation>
        <location evidence="1">Cell membrane</location>
        <topology evidence="1">Multi-pass membrane protein</topology>
    </subcellularLocation>
    <subcellularLocation>
        <location evidence="13">Peroxisome membrane</location>
    </subcellularLocation>
</comment>
<evidence type="ECO:0000256" key="12">
    <source>
        <dbReference type="ARBA" id="ARBA00023140"/>
    </source>
</evidence>
<keyword evidence="7" id="KW-0547">Nucleotide-binding</keyword>
<evidence type="ECO:0000256" key="3">
    <source>
        <dbReference type="ARBA" id="ARBA00022448"/>
    </source>
</evidence>
<evidence type="ECO:0000256" key="13">
    <source>
        <dbReference type="ARBA" id="ARBA00046271"/>
    </source>
</evidence>
<dbReference type="Pfam" id="PF00501">
    <property type="entry name" value="AMP-binding"/>
    <property type="match status" value="1"/>
</dbReference>
<dbReference type="Proteomes" id="UP000646827">
    <property type="component" value="Unassembled WGS sequence"/>
</dbReference>
<evidence type="ECO:0000256" key="16">
    <source>
        <dbReference type="ARBA" id="ARBA00068795"/>
    </source>
</evidence>
<dbReference type="PANTHER" id="PTHR43107:SF15">
    <property type="entry name" value="FATTY ACID TRANSPORT PROTEIN 3, ISOFORM A"/>
    <property type="match status" value="1"/>
</dbReference>
<keyword evidence="11" id="KW-0472">Membrane</keyword>
<dbReference type="GO" id="GO:0005524">
    <property type="term" value="F:ATP binding"/>
    <property type="evidence" value="ECO:0007669"/>
    <property type="project" value="UniProtKB-KW"/>
</dbReference>
<dbReference type="GO" id="GO:0004467">
    <property type="term" value="F:long-chain fatty acid-CoA ligase activity"/>
    <property type="evidence" value="ECO:0007669"/>
    <property type="project" value="TreeGrafter"/>
</dbReference>
<evidence type="ECO:0000256" key="8">
    <source>
        <dbReference type="ARBA" id="ARBA00022840"/>
    </source>
</evidence>
<organism evidence="19 20">
    <name type="scientific">Circinella minor</name>
    <dbReference type="NCBI Taxonomy" id="1195481"/>
    <lineage>
        <taxon>Eukaryota</taxon>
        <taxon>Fungi</taxon>
        <taxon>Fungi incertae sedis</taxon>
        <taxon>Mucoromycota</taxon>
        <taxon>Mucoromycotina</taxon>
        <taxon>Mucoromycetes</taxon>
        <taxon>Mucorales</taxon>
        <taxon>Lichtheimiaceae</taxon>
        <taxon>Circinella</taxon>
    </lineage>
</organism>
<keyword evidence="12" id="KW-0576">Peroxisome</keyword>
<keyword evidence="5" id="KW-0436">Ligase</keyword>
<dbReference type="GO" id="GO:0005324">
    <property type="term" value="F:long-chain fatty acid transmembrane transporter activity"/>
    <property type="evidence" value="ECO:0007669"/>
    <property type="project" value="TreeGrafter"/>
</dbReference>
<keyword evidence="3" id="KW-0813">Transport</keyword>
<comment type="function">
    <text evidence="15">Acyl-CoA synthetase required for both the import of long chain fatty acids (LCFAs) (C14-C18) and the activation very long chain fatty acids (VLCFAs) (C20-C26) by esterification of the fatty acids into metabolically active CoA-thioesters for subsequent degradation or incorporation into phospholipids. The transport and fatty acyl-CoA synthetase activities are genetically separable and are thus independent activities. Esterifies VLCFAs in the peroxisome matrix. The VLCFAs are actively transported into peroxisomes by a PXA1-PXA2 heterodimeric transporter in the peroxisomal membrane.</text>
</comment>
<dbReference type="Gene3D" id="3.40.50.12780">
    <property type="entry name" value="N-terminal domain of ligase-like"/>
    <property type="match status" value="1"/>
</dbReference>
<comment type="caution">
    <text evidence="19">The sequence shown here is derived from an EMBL/GenBank/DDBJ whole genome shotgun (WGS) entry which is preliminary data.</text>
</comment>
<dbReference type="InterPro" id="IPR020845">
    <property type="entry name" value="AMP-binding_CS"/>
</dbReference>
<dbReference type="EMBL" id="JAEPRB010000334">
    <property type="protein sequence ID" value="KAG2217038.1"/>
    <property type="molecule type" value="Genomic_DNA"/>
</dbReference>
<evidence type="ECO:0000259" key="18">
    <source>
        <dbReference type="Pfam" id="PF00501"/>
    </source>
</evidence>
<dbReference type="GO" id="GO:0005778">
    <property type="term" value="C:peroxisomal membrane"/>
    <property type="evidence" value="ECO:0007669"/>
    <property type="project" value="UniProtKB-SubCell"/>
</dbReference>
<evidence type="ECO:0000313" key="20">
    <source>
        <dbReference type="Proteomes" id="UP000646827"/>
    </source>
</evidence>
<keyword evidence="6" id="KW-0812">Transmembrane</keyword>
<evidence type="ECO:0000256" key="17">
    <source>
        <dbReference type="ARBA" id="ARBA00078285"/>
    </source>
</evidence>
<sequence>MEPGTLAVAGILGTMYLDSNYYITKDLKSLWELIKTFSKFKKAQREDKMHIYYRFKERAKEEPDRVFLIFEDKKFTFRQLEQASNQLAHWLLAKNVKPKDVVCMMHQNSPAFFISFLAISKIGAIPSFMNTSLVEESLLHCIKIAKTKLFLFDPIYACQVITIENNIKALGVEIYTFGDDDDHINDNIQQALENFSRLEPKVLNEYSNEDTDESYICNVTPKTASMLIYTSGTTGMVKAATVPHYRVSFIFWKTGLGAYMRPEDITYTVLPLYHSTGLFISLGSTLVTGGTVVLARKFSVSRFWDDCYHYNITVFHYIGELCRYLVNQKPHPLERKHNIRLIFGNGMRSDVWKRVRERFGIPHVLEFYGSTEGELGVGAIGHSGLLSRLLLRDMKLIRIDPITEEPLRGKNGFCQVCDYEEAGEMIVKLKLDSDFEFTGYYDNGTATNKKILRHVFVKGDMYFRSGDLIRMDKLGYYYFGDRLGDTFRWKSENVATTEVSLAVTEYPGIADANAYGTLIPNHEGRAGMVAIVLKPDTLTLDFTDFYQFLKKRLPHYAIPLFIRMEESSTTTQTFKQQKVILRNEGIDPSKINQQIYWLQNKTYVPFHKKDYARITRGDMKL</sequence>
<keyword evidence="4" id="KW-1003">Cell membrane</keyword>
<dbReference type="FunFam" id="3.30.300.30:FF:000002">
    <property type="entry name" value="Long-chain fatty acid transport protein 1"/>
    <property type="match status" value="1"/>
</dbReference>
<evidence type="ECO:0000256" key="15">
    <source>
        <dbReference type="ARBA" id="ARBA00060276"/>
    </source>
</evidence>
<evidence type="ECO:0000256" key="1">
    <source>
        <dbReference type="ARBA" id="ARBA00004651"/>
    </source>
</evidence>
<comment type="similarity">
    <text evidence="2">Belongs to the ATP-dependent AMP-binding enzyme family.</text>
</comment>
<dbReference type="AlphaFoldDB" id="A0A8H7RUW3"/>
<gene>
    <name evidence="19" type="ORF">INT45_002375</name>
</gene>
<dbReference type="GO" id="GO:0009898">
    <property type="term" value="C:cytoplasmic side of plasma membrane"/>
    <property type="evidence" value="ECO:0007669"/>
    <property type="project" value="TreeGrafter"/>
</dbReference>
<accession>A0A8H7RUW3</accession>
<evidence type="ECO:0000256" key="14">
    <source>
        <dbReference type="ARBA" id="ARBA00051585"/>
    </source>
</evidence>
<dbReference type="Gene3D" id="3.30.300.30">
    <property type="match status" value="1"/>
</dbReference>
<keyword evidence="8" id="KW-0067">ATP-binding</keyword>